<evidence type="ECO:0000313" key="3">
    <source>
        <dbReference type="Proteomes" id="UP000612233"/>
    </source>
</evidence>
<reference evidence="2" key="1">
    <citation type="submission" date="2020-09" db="EMBL/GenBank/DDBJ databases">
        <authorList>
            <person name="Kim M.K."/>
        </authorList>
    </citation>
    <scope>NUCLEOTIDE SEQUENCE</scope>
    <source>
        <strain evidence="2">BT664</strain>
    </source>
</reference>
<dbReference type="EMBL" id="JACXAD010000006">
    <property type="protein sequence ID" value="MBD2767573.1"/>
    <property type="molecule type" value="Genomic_DNA"/>
</dbReference>
<comment type="caution">
    <text evidence="2">The sequence shown here is derived from an EMBL/GenBank/DDBJ whole genome shotgun (WGS) entry which is preliminary data.</text>
</comment>
<proteinExistence type="predicted"/>
<name>A0A927GIL1_9BACT</name>
<protein>
    <submittedName>
        <fullName evidence="2">Uncharacterized protein</fullName>
    </submittedName>
</protein>
<dbReference type="RefSeq" id="WP_191004398.1">
    <property type="nucleotide sequence ID" value="NZ_JACXAD010000006.1"/>
</dbReference>
<keyword evidence="1" id="KW-0732">Signal</keyword>
<dbReference type="AlphaFoldDB" id="A0A927GIL1"/>
<sequence length="157" mass="17016">MKKALLLFTTLTALLGTAVESRGQANLVHGIVAGMGLIRMAAHKKPAAQTASPNTSASTYRGQQLVMQRTPTDQLPKKGGEQVTDVETQLNRFHTALLADSTSALCTPEQRTAIQTALVSLARAQPRWNLQAYQQEAAFYLAENTRRERATGTPPSK</sequence>
<gene>
    <name evidence="2" type="ORF">IC235_06675</name>
</gene>
<feature type="chain" id="PRO_5036758489" evidence="1">
    <location>
        <begin position="19"/>
        <end position="157"/>
    </location>
</feature>
<accession>A0A927GIL1</accession>
<feature type="signal peptide" evidence="1">
    <location>
        <begin position="1"/>
        <end position="18"/>
    </location>
</feature>
<evidence type="ECO:0000313" key="2">
    <source>
        <dbReference type="EMBL" id="MBD2767573.1"/>
    </source>
</evidence>
<organism evidence="2 3">
    <name type="scientific">Hymenobacter montanus</name>
    <dbReference type="NCBI Taxonomy" id="2771359"/>
    <lineage>
        <taxon>Bacteria</taxon>
        <taxon>Pseudomonadati</taxon>
        <taxon>Bacteroidota</taxon>
        <taxon>Cytophagia</taxon>
        <taxon>Cytophagales</taxon>
        <taxon>Hymenobacteraceae</taxon>
        <taxon>Hymenobacter</taxon>
    </lineage>
</organism>
<evidence type="ECO:0000256" key="1">
    <source>
        <dbReference type="SAM" id="SignalP"/>
    </source>
</evidence>
<keyword evidence="3" id="KW-1185">Reference proteome</keyword>
<dbReference type="Proteomes" id="UP000612233">
    <property type="component" value="Unassembled WGS sequence"/>
</dbReference>